<dbReference type="EMBL" id="JBHSPW010000002">
    <property type="protein sequence ID" value="MFC5892178.1"/>
    <property type="molecule type" value="Genomic_DNA"/>
</dbReference>
<accession>A0ABW1FH46</accession>
<proteinExistence type="predicted"/>
<dbReference type="InterPro" id="IPR029033">
    <property type="entry name" value="His_PPase_superfam"/>
</dbReference>
<organism evidence="1 2">
    <name type="scientific">Streptomyces ramulosus</name>
    <dbReference type="NCBI Taxonomy" id="47762"/>
    <lineage>
        <taxon>Bacteria</taxon>
        <taxon>Bacillati</taxon>
        <taxon>Actinomycetota</taxon>
        <taxon>Actinomycetes</taxon>
        <taxon>Kitasatosporales</taxon>
        <taxon>Streptomycetaceae</taxon>
        <taxon>Streptomyces</taxon>
    </lineage>
</organism>
<dbReference type="Pfam" id="PF00300">
    <property type="entry name" value="His_Phos_1"/>
    <property type="match status" value="1"/>
</dbReference>
<dbReference type="SMART" id="SM00855">
    <property type="entry name" value="PGAM"/>
    <property type="match status" value="1"/>
</dbReference>
<evidence type="ECO:0000313" key="2">
    <source>
        <dbReference type="Proteomes" id="UP001596241"/>
    </source>
</evidence>
<sequence length="191" mass="19414">MTSRVLLVSAAMTASLRRAAFDDGDPLDASGAARARAAAGALPAADAVVASPSVRCRETAEALGLAPDATPAELAGLDAGHWRGRTLEEVAAAEPEAVARWLADPEAAAPGGESVADACARVAHWLDALRPTGGRIVAVVEPEVVRAAAVHATGGPARAFWRFDVPPLTCTELSGRAGRWNLRLGGPLGSG</sequence>
<keyword evidence="2" id="KW-1185">Reference proteome</keyword>
<dbReference type="SUPFAM" id="SSF53254">
    <property type="entry name" value="Phosphoglycerate mutase-like"/>
    <property type="match status" value="1"/>
</dbReference>
<comment type="caution">
    <text evidence="1">The sequence shown here is derived from an EMBL/GenBank/DDBJ whole genome shotgun (WGS) entry which is preliminary data.</text>
</comment>
<dbReference type="Gene3D" id="3.40.50.1240">
    <property type="entry name" value="Phosphoglycerate mutase-like"/>
    <property type="match status" value="1"/>
</dbReference>
<protein>
    <submittedName>
        <fullName evidence="1">Histidine phosphatase family protein</fullName>
    </submittedName>
</protein>
<dbReference type="Proteomes" id="UP001596241">
    <property type="component" value="Unassembled WGS sequence"/>
</dbReference>
<evidence type="ECO:0000313" key="1">
    <source>
        <dbReference type="EMBL" id="MFC5892178.1"/>
    </source>
</evidence>
<dbReference type="InterPro" id="IPR013078">
    <property type="entry name" value="His_Pase_superF_clade-1"/>
</dbReference>
<name>A0ABW1FH46_9ACTN</name>
<reference evidence="2" key="1">
    <citation type="journal article" date="2019" name="Int. J. Syst. Evol. Microbiol.">
        <title>The Global Catalogue of Microorganisms (GCM) 10K type strain sequencing project: providing services to taxonomists for standard genome sequencing and annotation.</title>
        <authorList>
            <consortium name="The Broad Institute Genomics Platform"/>
            <consortium name="The Broad Institute Genome Sequencing Center for Infectious Disease"/>
            <person name="Wu L."/>
            <person name="Ma J."/>
        </authorList>
    </citation>
    <scope>NUCLEOTIDE SEQUENCE [LARGE SCALE GENOMIC DNA]</scope>
    <source>
        <strain evidence="2">CGMCC 1.15809</strain>
    </source>
</reference>
<gene>
    <name evidence="1" type="ORF">ACFP3M_05035</name>
</gene>
<dbReference type="RefSeq" id="WP_345087280.1">
    <property type="nucleotide sequence ID" value="NZ_BAAAWG010000013.1"/>
</dbReference>